<evidence type="ECO:0000256" key="2">
    <source>
        <dbReference type="SAM" id="MobiDB-lite"/>
    </source>
</evidence>
<organism evidence="3 4">
    <name type="scientific">Gymnopilus dilepis</name>
    <dbReference type="NCBI Taxonomy" id="231916"/>
    <lineage>
        <taxon>Eukaryota</taxon>
        <taxon>Fungi</taxon>
        <taxon>Dikarya</taxon>
        <taxon>Basidiomycota</taxon>
        <taxon>Agaricomycotina</taxon>
        <taxon>Agaricomycetes</taxon>
        <taxon>Agaricomycetidae</taxon>
        <taxon>Agaricales</taxon>
        <taxon>Agaricineae</taxon>
        <taxon>Hymenogastraceae</taxon>
        <taxon>Gymnopilus</taxon>
    </lineage>
</organism>
<name>A0A409Y3G2_9AGAR</name>
<sequence>MFAAATTDTLSISDPAALKKTPSSIPSCLDLIHPPTDSSWSPDNACLYISSQHIIHRYEPTSNTLKDIYVHDFKPVSNLVAKDKSTLIFSSEEKIHILECDASLRILQTFETQKTSVSSLSLSNDNSLLSSTTAWSVHIHNLSLGSHTVLRGLPSQPIATAAFHPHSRTRLLVAAGKQIAIYDTTKPSGPSKTIAINESASGDIIAIACSPFSKTLVAVATASGFLGLIDLEKEKALFRTLNLKTPLTTLAFSPEGAVIYAGTEKGRLLLIDLRALDKPAKPIILSESGSRIQTISIQKKLKSNADGAVKAPASSTTATRKPSTEAVPSVRRTVGSTLAGKSSAKAAPSPARPRAITVGAASPPARRVNSKAPASATTPVKRPLNRENKVLSPTRDPLGNSGVNKGLADELNALANRRRGKAPTSPSQVQKVPLETTSSRTRSPLSSTASASKAVARPVELENPRKTRTLPASSSAASVASRKASTTSIVTSSSQRSPIRRERTLSSASRANSDAISAVSNHSRSARTTTATSTSSASRPSSSASRPASSLTSHTTQDSSPFRTRSRSNTIPRGSKTPSPDLPEVQNEPITPVPSHMQKKAAMNVLGLGTPEVDRWLEAGKEDRRKARGVSVNGKGKTVGFQDEEDSDEEEERERERTLSLQISPHRAGQGIRSSSSGSSDLWEAAAAISTSSSSPNSNSLGELSPGKGSGGAPAPSSAHELLKTIVQDVMYDFQRETKAEMMGLHLDMLRMGRGWKNELRTLMDEYVGDLRELREENQRLRAENERLRRGY</sequence>
<dbReference type="STRING" id="231916.A0A409Y3G2"/>
<keyword evidence="4" id="KW-1185">Reference proteome</keyword>
<dbReference type="AlphaFoldDB" id="A0A409Y3G2"/>
<dbReference type="EMBL" id="NHYE01001231">
    <property type="protein sequence ID" value="PPQ97522.1"/>
    <property type="molecule type" value="Genomic_DNA"/>
</dbReference>
<feature type="region of interest" description="Disordered" evidence="2">
    <location>
        <begin position="624"/>
        <end position="717"/>
    </location>
</feature>
<comment type="caution">
    <text evidence="3">The sequence shown here is derived from an EMBL/GenBank/DDBJ whole genome shotgun (WGS) entry which is preliminary data.</text>
</comment>
<dbReference type="SMART" id="SM00320">
    <property type="entry name" value="WD40"/>
    <property type="match status" value="4"/>
</dbReference>
<dbReference type="PANTHER" id="PTHR44414:SF1">
    <property type="entry name" value="PROTEIN NEDD1"/>
    <property type="match status" value="1"/>
</dbReference>
<feature type="coiled-coil region" evidence="1">
    <location>
        <begin position="757"/>
        <end position="791"/>
    </location>
</feature>
<dbReference type="InParanoid" id="A0A409Y3G2"/>
<dbReference type="GO" id="GO:0000922">
    <property type="term" value="C:spindle pole"/>
    <property type="evidence" value="ECO:0007669"/>
    <property type="project" value="TreeGrafter"/>
</dbReference>
<feature type="compositionally biased region" description="Polar residues" evidence="2">
    <location>
        <begin position="505"/>
        <end position="522"/>
    </location>
</feature>
<dbReference type="GO" id="GO:0007020">
    <property type="term" value="P:microtubule nucleation"/>
    <property type="evidence" value="ECO:0007669"/>
    <property type="project" value="TreeGrafter"/>
</dbReference>
<accession>A0A409Y3G2</accession>
<dbReference type="Proteomes" id="UP000284706">
    <property type="component" value="Unassembled WGS sequence"/>
</dbReference>
<feature type="compositionally biased region" description="Polar residues" evidence="2">
    <location>
        <begin position="551"/>
        <end position="578"/>
    </location>
</feature>
<dbReference type="PANTHER" id="PTHR44414">
    <property type="entry name" value="PROTEIN NEDD1"/>
    <property type="match status" value="1"/>
</dbReference>
<dbReference type="InterPro" id="IPR015943">
    <property type="entry name" value="WD40/YVTN_repeat-like_dom_sf"/>
</dbReference>
<dbReference type="InterPro" id="IPR052818">
    <property type="entry name" value="NEDD1_Spindle_Assembly"/>
</dbReference>
<dbReference type="SUPFAM" id="SSF50978">
    <property type="entry name" value="WD40 repeat-like"/>
    <property type="match status" value="1"/>
</dbReference>
<dbReference type="InterPro" id="IPR001680">
    <property type="entry name" value="WD40_rpt"/>
</dbReference>
<feature type="compositionally biased region" description="Low complexity" evidence="2">
    <location>
        <begin position="674"/>
        <end position="700"/>
    </location>
</feature>
<feature type="compositionally biased region" description="Low complexity" evidence="2">
    <location>
        <begin position="341"/>
        <end position="355"/>
    </location>
</feature>
<dbReference type="GO" id="GO:0005814">
    <property type="term" value="C:centriole"/>
    <property type="evidence" value="ECO:0007669"/>
    <property type="project" value="TreeGrafter"/>
</dbReference>
<feature type="compositionally biased region" description="Low complexity" evidence="2">
    <location>
        <begin position="526"/>
        <end position="550"/>
    </location>
</feature>
<proteinExistence type="predicted"/>
<keyword evidence="1" id="KW-0175">Coiled coil</keyword>
<evidence type="ECO:0000313" key="4">
    <source>
        <dbReference type="Proteomes" id="UP000284706"/>
    </source>
</evidence>
<gene>
    <name evidence="3" type="ORF">CVT26_006525</name>
</gene>
<feature type="region of interest" description="Disordered" evidence="2">
    <location>
        <begin position="417"/>
        <end position="593"/>
    </location>
</feature>
<dbReference type="GO" id="GO:0036064">
    <property type="term" value="C:ciliary basal body"/>
    <property type="evidence" value="ECO:0007669"/>
    <property type="project" value="TreeGrafter"/>
</dbReference>
<dbReference type="InterPro" id="IPR036322">
    <property type="entry name" value="WD40_repeat_dom_sf"/>
</dbReference>
<feature type="compositionally biased region" description="Low complexity" evidence="2">
    <location>
        <begin position="472"/>
        <end position="488"/>
    </location>
</feature>
<dbReference type="GO" id="GO:0005737">
    <property type="term" value="C:cytoplasm"/>
    <property type="evidence" value="ECO:0007669"/>
    <property type="project" value="TreeGrafter"/>
</dbReference>
<feature type="compositionally biased region" description="Low complexity" evidence="2">
    <location>
        <begin position="433"/>
        <end position="452"/>
    </location>
</feature>
<evidence type="ECO:0000313" key="3">
    <source>
        <dbReference type="EMBL" id="PPQ97522.1"/>
    </source>
</evidence>
<dbReference type="GO" id="GO:0043015">
    <property type="term" value="F:gamma-tubulin binding"/>
    <property type="evidence" value="ECO:0007669"/>
    <property type="project" value="TreeGrafter"/>
</dbReference>
<dbReference type="OrthoDB" id="1602884at2759"/>
<reference evidence="3 4" key="1">
    <citation type="journal article" date="2018" name="Evol. Lett.">
        <title>Horizontal gene cluster transfer increased hallucinogenic mushroom diversity.</title>
        <authorList>
            <person name="Reynolds H.T."/>
            <person name="Vijayakumar V."/>
            <person name="Gluck-Thaler E."/>
            <person name="Korotkin H.B."/>
            <person name="Matheny P.B."/>
            <person name="Slot J.C."/>
        </authorList>
    </citation>
    <scope>NUCLEOTIDE SEQUENCE [LARGE SCALE GENOMIC DNA]</scope>
    <source>
        <strain evidence="3 4">SRW20</strain>
    </source>
</reference>
<dbReference type="GO" id="GO:0000278">
    <property type="term" value="P:mitotic cell cycle"/>
    <property type="evidence" value="ECO:0007669"/>
    <property type="project" value="TreeGrafter"/>
</dbReference>
<protein>
    <recommendedName>
        <fullName evidence="5">Anaphase-promoting complex subunit 4 WD40 domain-containing protein</fullName>
    </recommendedName>
</protein>
<feature type="region of interest" description="Disordered" evidence="2">
    <location>
        <begin position="306"/>
        <end position="405"/>
    </location>
</feature>
<feature type="compositionally biased region" description="Acidic residues" evidence="2">
    <location>
        <begin position="642"/>
        <end position="653"/>
    </location>
</feature>
<evidence type="ECO:0000256" key="1">
    <source>
        <dbReference type="SAM" id="Coils"/>
    </source>
</evidence>
<evidence type="ECO:0008006" key="5">
    <source>
        <dbReference type="Google" id="ProtNLM"/>
    </source>
</evidence>
<dbReference type="Gene3D" id="2.130.10.10">
    <property type="entry name" value="YVTN repeat-like/Quinoprotein amine dehydrogenase"/>
    <property type="match status" value="1"/>
</dbReference>